<dbReference type="Gene3D" id="2.60.40.380">
    <property type="entry name" value="Purple acid phosphatase-like, N-terminal"/>
    <property type="match status" value="1"/>
</dbReference>
<dbReference type="GO" id="GO:0046872">
    <property type="term" value="F:metal ion binding"/>
    <property type="evidence" value="ECO:0007669"/>
    <property type="project" value="InterPro"/>
</dbReference>
<reference evidence="3 4" key="1">
    <citation type="journal article" date="2016" name="Nat. Commun.">
        <title>Thousands of microbial genomes shed light on interconnected biogeochemical processes in an aquifer system.</title>
        <authorList>
            <person name="Anantharaman K."/>
            <person name="Brown C.T."/>
            <person name="Hug L.A."/>
            <person name="Sharon I."/>
            <person name="Castelle C.J."/>
            <person name="Probst A.J."/>
            <person name="Thomas B.C."/>
            <person name="Singh A."/>
            <person name="Wilkins M.J."/>
            <person name="Karaoz U."/>
            <person name="Brodie E.L."/>
            <person name="Williams K.H."/>
            <person name="Hubbard S.S."/>
            <person name="Banfield J.F."/>
        </authorList>
    </citation>
    <scope>NUCLEOTIDE SEQUENCE [LARGE SCALE GENOMIC DNA]</scope>
</reference>
<dbReference type="InterPro" id="IPR008963">
    <property type="entry name" value="Purple_acid_Pase-like_N"/>
</dbReference>
<name>A0A1G2QJG0_9BACT</name>
<dbReference type="InterPro" id="IPR015914">
    <property type="entry name" value="PAPs_N"/>
</dbReference>
<dbReference type="InterPro" id="IPR036366">
    <property type="entry name" value="PGBDSf"/>
</dbReference>
<sequence>MTKNIIFSKVSSKLLLGTSLVAMAILVMGAPGIVRADTLYRQLEVGMSGTDVSSLQTFLAQDPTIYPQGLVTGYFGFLTKSAVSNWQSANGISAVGRIGPASLPVINAQMAGGVSTGGGDVNAPIISALSVNTSNSGANVSWNTSEPARGKVYYSNTPLTLSNETPKSVDISGASVMSDSALRYAQNVFVPSLQGNTTYYYSVYSTDGDGNLNLSWPRTFHTN</sequence>
<dbReference type="Pfam" id="PF01471">
    <property type="entry name" value="PG_binding_1"/>
    <property type="match status" value="1"/>
</dbReference>
<gene>
    <name evidence="3" type="ORF">A2556_02520</name>
</gene>
<accession>A0A1G2QJG0</accession>
<organism evidence="3 4">
    <name type="scientific">Candidatus Vogelbacteria bacterium RIFOXYD2_FULL_44_9</name>
    <dbReference type="NCBI Taxonomy" id="1802441"/>
    <lineage>
        <taxon>Bacteria</taxon>
        <taxon>Candidatus Vogeliibacteriota</taxon>
    </lineage>
</organism>
<dbReference type="SUPFAM" id="SSF47090">
    <property type="entry name" value="PGBD-like"/>
    <property type="match status" value="1"/>
</dbReference>
<evidence type="ECO:0000313" key="3">
    <source>
        <dbReference type="EMBL" id="OHA60676.1"/>
    </source>
</evidence>
<feature type="domain" description="Peptidoglycan binding-like" evidence="1">
    <location>
        <begin position="48"/>
        <end position="101"/>
    </location>
</feature>
<evidence type="ECO:0000313" key="4">
    <source>
        <dbReference type="Proteomes" id="UP000177140"/>
    </source>
</evidence>
<dbReference type="InterPro" id="IPR002477">
    <property type="entry name" value="Peptidoglycan-bd-like"/>
</dbReference>
<dbReference type="GO" id="GO:0003993">
    <property type="term" value="F:acid phosphatase activity"/>
    <property type="evidence" value="ECO:0007669"/>
    <property type="project" value="InterPro"/>
</dbReference>
<protein>
    <recommendedName>
        <fullName evidence="5">Peptidoglycan binding-like domain-containing protein</fullName>
    </recommendedName>
</protein>
<proteinExistence type="predicted"/>
<dbReference type="Gene3D" id="1.10.101.10">
    <property type="entry name" value="PGBD-like superfamily/PGBD"/>
    <property type="match status" value="1"/>
</dbReference>
<dbReference type="Pfam" id="PF16656">
    <property type="entry name" value="Pur_ac_phosph_N"/>
    <property type="match status" value="1"/>
</dbReference>
<evidence type="ECO:0008006" key="5">
    <source>
        <dbReference type="Google" id="ProtNLM"/>
    </source>
</evidence>
<dbReference type="EMBL" id="MHTM01000047">
    <property type="protein sequence ID" value="OHA60676.1"/>
    <property type="molecule type" value="Genomic_DNA"/>
</dbReference>
<dbReference type="SUPFAM" id="SSF49363">
    <property type="entry name" value="Purple acid phosphatase, N-terminal domain"/>
    <property type="match status" value="1"/>
</dbReference>
<dbReference type="AlphaFoldDB" id="A0A1G2QJG0"/>
<feature type="domain" description="Purple acid phosphatase N-terminal" evidence="2">
    <location>
        <begin position="129"/>
        <end position="222"/>
    </location>
</feature>
<evidence type="ECO:0000259" key="2">
    <source>
        <dbReference type="Pfam" id="PF16656"/>
    </source>
</evidence>
<dbReference type="InterPro" id="IPR036365">
    <property type="entry name" value="PGBD-like_sf"/>
</dbReference>
<dbReference type="Proteomes" id="UP000177140">
    <property type="component" value="Unassembled WGS sequence"/>
</dbReference>
<evidence type="ECO:0000259" key="1">
    <source>
        <dbReference type="Pfam" id="PF01471"/>
    </source>
</evidence>
<comment type="caution">
    <text evidence="3">The sequence shown here is derived from an EMBL/GenBank/DDBJ whole genome shotgun (WGS) entry which is preliminary data.</text>
</comment>